<dbReference type="PANTHER" id="PTHR20883:SF51">
    <property type="entry name" value="PHYTANOYL-COA HYDROXYLASE"/>
    <property type="match status" value="1"/>
</dbReference>
<gene>
    <name evidence="1" type="ORF">IM725_15640</name>
</gene>
<dbReference type="RefSeq" id="WP_193781570.1">
    <property type="nucleotide sequence ID" value="NZ_JADDOJ010000074.1"/>
</dbReference>
<evidence type="ECO:0000313" key="1">
    <source>
        <dbReference type="EMBL" id="MBE7942011.1"/>
    </source>
</evidence>
<dbReference type="Proteomes" id="UP000715965">
    <property type="component" value="Unassembled WGS sequence"/>
</dbReference>
<proteinExistence type="predicted"/>
<keyword evidence="1" id="KW-0560">Oxidoreductase</keyword>
<protein>
    <submittedName>
        <fullName evidence="1">Phytanoyl-CoA dioxygenase family protein</fullName>
    </submittedName>
</protein>
<reference evidence="1 2" key="1">
    <citation type="submission" date="2020-10" db="EMBL/GenBank/DDBJ databases">
        <title>Draft genome of Ramlibacter aquaticus LMG 30558.</title>
        <authorList>
            <person name="Props R."/>
        </authorList>
    </citation>
    <scope>NUCLEOTIDE SEQUENCE [LARGE SCALE GENOMIC DNA]</scope>
    <source>
        <strain evidence="1 2">LMG 30558</strain>
    </source>
</reference>
<keyword evidence="1" id="KW-0223">Dioxygenase</keyword>
<dbReference type="Pfam" id="PF05721">
    <property type="entry name" value="PhyH"/>
    <property type="match status" value="1"/>
</dbReference>
<dbReference type="Gene3D" id="2.60.120.620">
    <property type="entry name" value="q2cbj1_9rhob like domain"/>
    <property type="match status" value="1"/>
</dbReference>
<name>A0ABR9SI15_9BURK</name>
<keyword evidence="2" id="KW-1185">Reference proteome</keyword>
<comment type="caution">
    <text evidence="1">The sequence shown here is derived from an EMBL/GenBank/DDBJ whole genome shotgun (WGS) entry which is preliminary data.</text>
</comment>
<dbReference type="InterPro" id="IPR008775">
    <property type="entry name" value="Phytyl_CoA_dOase-like"/>
</dbReference>
<sequence length="270" mass="30010">MQLSTDQLARYRRDGFIVLPELLAPAEVAAMKAELQRLQGIDTDHLVRERVGGVAKTIYRVHEADGPTASPPFHAAARAPRLLAPARQLLGDESLYVYHTKCNLKTAIDGSVWAWHQDYGTWRRDGVPEANLTTALLMLDEPTEIGGCLYFIPGSHRVGNLEPEFDESTGYKFFVVPKPTLLEIMQRSAEPVPIVGKPGTVVFFHPNLLHASGHNLSRHDRWQVYIVYNTVANKPEAVPAPRPDYVRSTNVAPLQMGSDKITTQPARETA</sequence>
<dbReference type="EMBL" id="JADDOJ010000074">
    <property type="protein sequence ID" value="MBE7942011.1"/>
    <property type="molecule type" value="Genomic_DNA"/>
</dbReference>
<evidence type="ECO:0000313" key="2">
    <source>
        <dbReference type="Proteomes" id="UP000715965"/>
    </source>
</evidence>
<dbReference type="SUPFAM" id="SSF51197">
    <property type="entry name" value="Clavaminate synthase-like"/>
    <property type="match status" value="1"/>
</dbReference>
<accession>A0ABR9SI15</accession>
<organism evidence="1 2">
    <name type="scientific">Ramlibacter aquaticus</name>
    <dbReference type="NCBI Taxonomy" id="2780094"/>
    <lineage>
        <taxon>Bacteria</taxon>
        <taxon>Pseudomonadati</taxon>
        <taxon>Pseudomonadota</taxon>
        <taxon>Betaproteobacteria</taxon>
        <taxon>Burkholderiales</taxon>
        <taxon>Comamonadaceae</taxon>
        <taxon>Ramlibacter</taxon>
    </lineage>
</organism>
<dbReference type="PANTHER" id="PTHR20883">
    <property type="entry name" value="PHYTANOYL-COA DIOXYGENASE DOMAIN CONTAINING 1"/>
    <property type="match status" value="1"/>
</dbReference>
<dbReference type="GO" id="GO:0051213">
    <property type="term" value="F:dioxygenase activity"/>
    <property type="evidence" value="ECO:0007669"/>
    <property type="project" value="UniProtKB-KW"/>
</dbReference>